<gene>
    <name evidence="2" type="ORF">FEN17_00920</name>
</gene>
<protein>
    <submittedName>
        <fullName evidence="2">Transcriptional regulator</fullName>
    </submittedName>
</protein>
<dbReference type="InterPro" id="IPR038475">
    <property type="entry name" value="RecG_C_sf"/>
</dbReference>
<organism evidence="2 3">
    <name type="scientific">Dyadobacter luticola</name>
    <dbReference type="NCBI Taxonomy" id="1979387"/>
    <lineage>
        <taxon>Bacteria</taxon>
        <taxon>Pseudomonadati</taxon>
        <taxon>Bacteroidota</taxon>
        <taxon>Cytophagia</taxon>
        <taxon>Cytophagales</taxon>
        <taxon>Spirosomataceae</taxon>
        <taxon>Dyadobacter</taxon>
    </lineage>
</organism>
<proteinExistence type="predicted"/>
<dbReference type="OrthoDB" id="9807907at2"/>
<evidence type="ECO:0000313" key="3">
    <source>
        <dbReference type="Proteomes" id="UP000306402"/>
    </source>
</evidence>
<dbReference type="Pfam" id="PF13749">
    <property type="entry name" value="HATPase_c_4"/>
    <property type="match status" value="1"/>
</dbReference>
<name>A0A5R9L121_9BACT</name>
<dbReference type="PANTHER" id="PTHR30595:SF6">
    <property type="entry name" value="SCHLAFEN ALBA-2 DOMAIN-CONTAINING PROTEIN"/>
    <property type="match status" value="1"/>
</dbReference>
<dbReference type="Gene3D" id="3.30.950.30">
    <property type="entry name" value="Schlafen, AAA domain"/>
    <property type="match status" value="1"/>
</dbReference>
<feature type="domain" description="Schlafen AlbA-2" evidence="1">
    <location>
        <begin position="17"/>
        <end position="128"/>
    </location>
</feature>
<sequence>MISEEEVKKILPALEADRIEKTISKTDADKFGEAICSFCNDMPNHKLPGYLIIGAKDDGTLNGTIVDEQLMQTLLNYRTDGRIVPPPAMVVAKFTFDEGDVAVVEVQPSLVPPTRYKGKVCIRVGQRKGVANEAEERILSEKRSTFDRSFDTQPAYGSDVNEVSLEIFKLTYLPTAIDAKTLEENGREIKEQLASLKFFDLRDNVPTFAGILLFGKNPRYYLSGAYIQYVRFAGDDEVSDFEYEHRFEGDLTTQLKVLDDFIKSQIEKKVQNKLGEQYESAYPASAIQELLYNAIIHRDYQSNAPIKFYEFADRIEITNPGGLFGDARPENFPNTNDYRNPTLAEAAKNLGFINAFNVGVKRAKASLKRNGSPEPVFILNQSTSFGVIIYKRKS</sequence>
<dbReference type="InterPro" id="IPR007421">
    <property type="entry name" value="Schlafen_AlbA_2_dom"/>
</dbReference>
<accession>A0A5R9L121</accession>
<dbReference type="InterPro" id="IPR038461">
    <property type="entry name" value="Schlafen_AlbA_2_dom_sf"/>
</dbReference>
<dbReference type="Proteomes" id="UP000306402">
    <property type="component" value="Unassembled WGS sequence"/>
</dbReference>
<dbReference type="EMBL" id="VCEJ01000002">
    <property type="protein sequence ID" value="TLV02234.1"/>
    <property type="molecule type" value="Genomic_DNA"/>
</dbReference>
<dbReference type="Gene3D" id="3.30.565.60">
    <property type="match status" value="1"/>
</dbReference>
<dbReference type="RefSeq" id="WP_138363443.1">
    <property type="nucleotide sequence ID" value="NZ_VCEJ01000002.1"/>
</dbReference>
<comment type="caution">
    <text evidence="2">The sequence shown here is derived from an EMBL/GenBank/DDBJ whole genome shotgun (WGS) entry which is preliminary data.</text>
</comment>
<dbReference type="Pfam" id="PF04326">
    <property type="entry name" value="SLFN_AlbA_2"/>
    <property type="match status" value="1"/>
</dbReference>
<reference evidence="2 3" key="1">
    <citation type="submission" date="2019-05" db="EMBL/GenBank/DDBJ databases">
        <authorList>
            <person name="Qu J.-H."/>
        </authorList>
    </citation>
    <scope>NUCLEOTIDE SEQUENCE [LARGE SCALE GENOMIC DNA]</scope>
    <source>
        <strain evidence="2 3">T17</strain>
    </source>
</reference>
<evidence type="ECO:0000259" key="1">
    <source>
        <dbReference type="Pfam" id="PF04326"/>
    </source>
</evidence>
<keyword evidence="3" id="KW-1185">Reference proteome</keyword>
<dbReference type="AlphaFoldDB" id="A0A5R9L121"/>
<evidence type="ECO:0000313" key="2">
    <source>
        <dbReference type="EMBL" id="TLV02234.1"/>
    </source>
</evidence>
<dbReference type="PANTHER" id="PTHR30595">
    <property type="entry name" value="GLPR-RELATED TRANSCRIPTIONAL REPRESSOR"/>
    <property type="match status" value="1"/>
</dbReference>